<dbReference type="OrthoDB" id="6766953at2"/>
<dbReference type="EMBL" id="MKZO01000027">
    <property type="protein sequence ID" value="OLS61808.1"/>
    <property type="molecule type" value="Genomic_DNA"/>
</dbReference>
<dbReference type="RefSeq" id="WP_075804159.1">
    <property type="nucleotide sequence ID" value="NZ_MKZO01000027.1"/>
</dbReference>
<dbReference type="InterPro" id="IPR019719">
    <property type="entry name" value="DUF2599"/>
</dbReference>
<feature type="signal peptide" evidence="2">
    <location>
        <begin position="1"/>
        <end position="25"/>
    </location>
</feature>
<protein>
    <recommendedName>
        <fullName evidence="5">DUF2599 domain-containing protein</fullName>
    </recommendedName>
</protein>
<organism evidence="3 4">
    <name type="scientific">Pseudomonas putida</name>
    <name type="common">Arthrobacter siderocapsulatus</name>
    <dbReference type="NCBI Taxonomy" id="303"/>
    <lineage>
        <taxon>Bacteria</taxon>
        <taxon>Pseudomonadati</taxon>
        <taxon>Pseudomonadota</taxon>
        <taxon>Gammaproteobacteria</taxon>
        <taxon>Pseudomonadales</taxon>
        <taxon>Pseudomonadaceae</taxon>
        <taxon>Pseudomonas</taxon>
    </lineage>
</organism>
<gene>
    <name evidence="3" type="ORF">PSEMO_33520</name>
</gene>
<sequence>MTRRSDRFIPLLVLPLMLPGGLALAESCADTLKVVQRLYQNKVEECNGDPASDCSGLLVRGTTRPEKSKPPLPAGAYNVWEASPKAQELGTSAASWMREDINYADPGVNHDNGYLLKPIDEVGGDEEKLHLACSSPLDFWSDWRATRGCGDSSFTADRVETSCQEARVNGTNWKQTQYDPFNENELEAAKRRNRQLCTFDMRNSDRTQAFKDFMAARRSIEGSRTAFNTQTEVRYYNPKDPRKLPILAFFYTKDSSREDALKNQADFFKATGKHIPVIRIQFPDQPRQQASFSCDSASDSGPGGPAGGGAGGAAGGWGPGGSRQCSQYIQSVTWIKRYDPGFKKDIWSASVVPTDCGRQIGEDQTDRMLAEMESKAKAQPNGASYWGDRTSTMRRQLVCHLSYVDGEYIGRNKHEFNLEPIRSWVTHEESLKHRCNVPY</sequence>
<feature type="compositionally biased region" description="Gly residues" evidence="1">
    <location>
        <begin position="301"/>
        <end position="318"/>
    </location>
</feature>
<comment type="caution">
    <text evidence="3">The sequence shown here is derived from an EMBL/GenBank/DDBJ whole genome shotgun (WGS) entry which is preliminary data.</text>
</comment>
<feature type="compositionally biased region" description="Polar residues" evidence="1">
    <location>
        <begin position="286"/>
        <end position="299"/>
    </location>
</feature>
<dbReference type="Pfam" id="PF10783">
    <property type="entry name" value="DUF2599"/>
    <property type="match status" value="1"/>
</dbReference>
<keyword evidence="2" id="KW-0732">Signal</keyword>
<evidence type="ECO:0008006" key="5">
    <source>
        <dbReference type="Google" id="ProtNLM"/>
    </source>
</evidence>
<reference evidence="3 4" key="1">
    <citation type="submission" date="2016-10" db="EMBL/GenBank/DDBJ databases">
        <title>Genome Sequence of Pseudomonas putida GM4FR.</title>
        <authorList>
            <person name="Poehlein A."/>
            <person name="Wemheuer F."/>
            <person name="Hollensteiner J."/>
            <person name="Wemheuer B."/>
        </authorList>
    </citation>
    <scope>NUCLEOTIDE SEQUENCE [LARGE SCALE GENOMIC DNA]</scope>
    <source>
        <strain evidence="3 4">GM4FR</strain>
    </source>
</reference>
<proteinExistence type="predicted"/>
<dbReference type="AlphaFoldDB" id="A0A1Q9R354"/>
<dbReference type="Proteomes" id="UP000186736">
    <property type="component" value="Unassembled WGS sequence"/>
</dbReference>
<name>A0A1Q9R354_PSEPU</name>
<feature type="region of interest" description="Disordered" evidence="1">
    <location>
        <begin position="286"/>
        <end position="318"/>
    </location>
</feature>
<evidence type="ECO:0000313" key="4">
    <source>
        <dbReference type="Proteomes" id="UP000186736"/>
    </source>
</evidence>
<feature type="chain" id="PRO_5013136306" description="DUF2599 domain-containing protein" evidence="2">
    <location>
        <begin position="26"/>
        <end position="439"/>
    </location>
</feature>
<evidence type="ECO:0000256" key="2">
    <source>
        <dbReference type="SAM" id="SignalP"/>
    </source>
</evidence>
<evidence type="ECO:0000313" key="3">
    <source>
        <dbReference type="EMBL" id="OLS61808.1"/>
    </source>
</evidence>
<evidence type="ECO:0000256" key="1">
    <source>
        <dbReference type="SAM" id="MobiDB-lite"/>
    </source>
</evidence>
<accession>A0A1Q9R354</accession>